<evidence type="ECO:0000313" key="2">
    <source>
        <dbReference type="EMBL" id="RMU89162.1"/>
    </source>
</evidence>
<accession>A0A7Z6UW21</accession>
<comment type="caution">
    <text evidence="2">The sequence shown here is derived from an EMBL/GenBank/DDBJ whole genome shotgun (WGS) entry which is preliminary data.</text>
</comment>
<proteinExistence type="predicted"/>
<name>A0A7Z6UW21_PSESH</name>
<reference evidence="2 3" key="1">
    <citation type="submission" date="2018-08" db="EMBL/GenBank/DDBJ databases">
        <title>Recombination of ecologically and evolutionarily significant loci maintains genetic cohesion in the Pseudomonas syringae species complex.</title>
        <authorList>
            <person name="Dillon M."/>
            <person name="Thakur S."/>
            <person name="Almeida R.N.D."/>
            <person name="Weir B.S."/>
            <person name="Guttman D.S."/>
        </authorList>
    </citation>
    <scope>NUCLEOTIDE SEQUENCE [LARGE SCALE GENOMIC DNA]</scope>
    <source>
        <strain evidence="2 3">1449B</strain>
    </source>
</reference>
<sequence>MLGRERAVRQFQKITSSTNPTSKVPPPEIWIRAFSMEFYREVS</sequence>
<protein>
    <submittedName>
        <fullName evidence="2">Uncharacterized protein</fullName>
    </submittedName>
</protein>
<organism evidence="2 3">
    <name type="scientific">Pseudomonas savastanoi pv. phaseolicola</name>
    <name type="common">Pseudomonas syringae pv. phaseolicola</name>
    <dbReference type="NCBI Taxonomy" id="319"/>
    <lineage>
        <taxon>Bacteria</taxon>
        <taxon>Pseudomonadati</taxon>
        <taxon>Pseudomonadota</taxon>
        <taxon>Gammaproteobacteria</taxon>
        <taxon>Pseudomonadales</taxon>
        <taxon>Pseudomonadaceae</taxon>
        <taxon>Pseudomonas</taxon>
    </lineage>
</organism>
<dbReference type="Proteomes" id="UP000267078">
    <property type="component" value="Unassembled WGS sequence"/>
</dbReference>
<feature type="region of interest" description="Disordered" evidence="1">
    <location>
        <begin position="1"/>
        <end position="23"/>
    </location>
</feature>
<dbReference type="EMBL" id="RBUI01000068">
    <property type="protein sequence ID" value="RMU89162.1"/>
    <property type="molecule type" value="Genomic_DNA"/>
</dbReference>
<dbReference type="AlphaFoldDB" id="A0A7Z6UW21"/>
<gene>
    <name evidence="2" type="ORF">ALP21_200184</name>
</gene>
<evidence type="ECO:0000256" key="1">
    <source>
        <dbReference type="SAM" id="MobiDB-lite"/>
    </source>
</evidence>
<evidence type="ECO:0000313" key="3">
    <source>
        <dbReference type="Proteomes" id="UP000267078"/>
    </source>
</evidence>
<feature type="compositionally biased region" description="Polar residues" evidence="1">
    <location>
        <begin position="12"/>
        <end position="22"/>
    </location>
</feature>